<evidence type="ECO:0000313" key="2">
    <source>
        <dbReference type="EMBL" id="TYT64014.1"/>
    </source>
</evidence>
<dbReference type="Proteomes" id="UP000324104">
    <property type="component" value="Unassembled WGS sequence"/>
</dbReference>
<accession>A0A5D5ASB3</accession>
<proteinExistence type="predicted"/>
<evidence type="ECO:0000256" key="1">
    <source>
        <dbReference type="SAM" id="MobiDB-lite"/>
    </source>
</evidence>
<evidence type="ECO:0000313" key="3">
    <source>
        <dbReference type="Proteomes" id="UP000324104"/>
    </source>
</evidence>
<dbReference type="AlphaFoldDB" id="A0A5D5ASB3"/>
<sequence>MSPNPVVTEVFEDVEPDPDAILASSGAESADELLEAGGDHDPTTDDEIDATADDLEGLFDGLDRLDTAPDPLDGTADSEPVEFGRETDAVLVGEPTVTIRSSDDAGDLFPESNSKSVSECDDDRSRSGFELVGPEPTAERIGDEAFGDGLASEFCWFGAGLELTL</sequence>
<name>A0A5D5ASB3_9EURY</name>
<feature type="region of interest" description="Disordered" evidence="1">
    <location>
        <begin position="99"/>
        <end position="135"/>
    </location>
</feature>
<dbReference type="EMBL" id="VTAW01000001">
    <property type="protein sequence ID" value="TYT64014.1"/>
    <property type="molecule type" value="Genomic_DNA"/>
</dbReference>
<protein>
    <submittedName>
        <fullName evidence="2">Uncharacterized protein</fullName>
    </submittedName>
</protein>
<organism evidence="2 3">
    <name type="scientific">Natrialba swarupiae</name>
    <dbReference type="NCBI Taxonomy" id="2448032"/>
    <lineage>
        <taxon>Archaea</taxon>
        <taxon>Methanobacteriati</taxon>
        <taxon>Methanobacteriota</taxon>
        <taxon>Stenosarchaea group</taxon>
        <taxon>Halobacteria</taxon>
        <taxon>Halobacteriales</taxon>
        <taxon>Natrialbaceae</taxon>
        <taxon>Natrialba</taxon>
    </lineage>
</organism>
<reference evidence="2 3" key="1">
    <citation type="submission" date="2019-08" db="EMBL/GenBank/DDBJ databases">
        <title>Archaea genome.</title>
        <authorList>
            <person name="Kajale S."/>
            <person name="Shouche Y."/>
            <person name="Deshpande N."/>
            <person name="Sharma A."/>
        </authorList>
    </citation>
    <scope>NUCLEOTIDE SEQUENCE [LARGE SCALE GENOMIC DNA]</scope>
    <source>
        <strain evidence="2 3">ESP3B_9</strain>
    </source>
</reference>
<keyword evidence="3" id="KW-1185">Reference proteome</keyword>
<feature type="region of interest" description="Disordered" evidence="1">
    <location>
        <begin position="1"/>
        <end position="48"/>
    </location>
</feature>
<comment type="caution">
    <text evidence="2">The sequence shown here is derived from an EMBL/GenBank/DDBJ whole genome shotgun (WGS) entry which is preliminary data.</text>
</comment>
<gene>
    <name evidence="2" type="ORF">FYC77_00345</name>
</gene>